<keyword evidence="2" id="KW-0732">Signal</keyword>
<reference evidence="3" key="1">
    <citation type="submission" date="2019-09" db="EMBL/GenBank/DDBJ databases">
        <title>Organ-specific transcriptomic study of the physiology of the cattle tick, Rhipicephalus microplus.</title>
        <authorList>
            <person name="Tirloni L."/>
            <person name="Braz G."/>
            <person name="Gandara A.C.P."/>
            <person name="Sabadin G.A."/>
            <person name="da Silva R.M."/>
            <person name="Guizzo M.G."/>
            <person name="Machado J.A."/>
            <person name="Costa E.P."/>
            <person name="Gomes H.F."/>
            <person name="Moraes J."/>
            <person name="Mota M.B.S."/>
            <person name="Mesquita R.D."/>
            <person name="Alvarenga P.H."/>
            <person name="Alves F."/>
            <person name="Seixas A."/>
            <person name="da Fonseca R.N."/>
            <person name="Fogaca A."/>
            <person name="Logullo C."/>
            <person name="Tanaka A."/>
            <person name="Daffre S."/>
            <person name="Termignoni C."/>
            <person name="Vaz I.S.Jr."/>
            <person name="Oliveira P.L."/>
            <person name="Ribeiro J.M."/>
        </authorList>
    </citation>
    <scope>NUCLEOTIDE SEQUENCE</scope>
    <source>
        <strain evidence="3">Porto Alegre</strain>
    </source>
</reference>
<protein>
    <recommendedName>
        <fullName evidence="4">Secreted protein</fullName>
    </recommendedName>
</protein>
<evidence type="ECO:0000256" key="2">
    <source>
        <dbReference type="SAM" id="SignalP"/>
    </source>
</evidence>
<feature type="transmembrane region" description="Helical" evidence="1">
    <location>
        <begin position="44"/>
        <end position="65"/>
    </location>
</feature>
<organism evidence="3">
    <name type="scientific">Rhipicephalus microplus</name>
    <name type="common">Cattle tick</name>
    <name type="synonym">Boophilus microplus</name>
    <dbReference type="NCBI Taxonomy" id="6941"/>
    <lineage>
        <taxon>Eukaryota</taxon>
        <taxon>Metazoa</taxon>
        <taxon>Ecdysozoa</taxon>
        <taxon>Arthropoda</taxon>
        <taxon>Chelicerata</taxon>
        <taxon>Arachnida</taxon>
        <taxon>Acari</taxon>
        <taxon>Parasitiformes</taxon>
        <taxon>Ixodida</taxon>
        <taxon>Ixodoidea</taxon>
        <taxon>Ixodidae</taxon>
        <taxon>Rhipicephalinae</taxon>
        <taxon>Rhipicephalus</taxon>
        <taxon>Boophilus</taxon>
    </lineage>
</organism>
<dbReference type="OrthoDB" id="10061042at2759"/>
<keyword evidence="1" id="KW-1133">Transmembrane helix</keyword>
<dbReference type="VEuPathDB" id="VectorBase:LOC119174376"/>
<dbReference type="EMBL" id="GHWJ01010895">
    <property type="protein sequence ID" value="NOV43632.1"/>
    <property type="molecule type" value="Transcribed_RNA"/>
</dbReference>
<name>A0A6M2DBV3_RHIMP</name>
<sequence length="68" mass="7960">MIARCVFVTVTFFFLCRGETVPFCCRSGHEFKLPPLWKRFAAEVLDSFILLFVKLLVTYIAVDFFDIM</sequence>
<keyword evidence="1" id="KW-0472">Membrane</keyword>
<keyword evidence="1" id="KW-0812">Transmembrane</keyword>
<dbReference type="AlphaFoldDB" id="A0A6M2DBV3"/>
<evidence type="ECO:0000313" key="3">
    <source>
        <dbReference type="EMBL" id="NOV43632.1"/>
    </source>
</evidence>
<feature type="chain" id="PRO_5026881057" description="Secreted protein" evidence="2">
    <location>
        <begin position="19"/>
        <end position="68"/>
    </location>
</feature>
<proteinExistence type="predicted"/>
<evidence type="ECO:0008006" key="4">
    <source>
        <dbReference type="Google" id="ProtNLM"/>
    </source>
</evidence>
<accession>A0A6M2DBV3</accession>
<evidence type="ECO:0000256" key="1">
    <source>
        <dbReference type="SAM" id="Phobius"/>
    </source>
</evidence>
<feature type="signal peptide" evidence="2">
    <location>
        <begin position="1"/>
        <end position="18"/>
    </location>
</feature>